<evidence type="ECO:0000256" key="3">
    <source>
        <dbReference type="ARBA" id="ARBA00023125"/>
    </source>
</evidence>
<dbReference type="PROSITE" id="PS51898">
    <property type="entry name" value="TYR_RECOMBINASE"/>
    <property type="match status" value="1"/>
</dbReference>
<evidence type="ECO:0000256" key="2">
    <source>
        <dbReference type="ARBA" id="ARBA00022908"/>
    </source>
</evidence>
<feature type="domain" description="Core-binding (CB)" evidence="7">
    <location>
        <begin position="35"/>
        <end position="116"/>
    </location>
</feature>
<dbReference type="Gene3D" id="1.10.150.130">
    <property type="match status" value="1"/>
</dbReference>
<proteinExistence type="inferred from homology"/>
<dbReference type="Gene3D" id="1.10.443.10">
    <property type="entry name" value="Intergrase catalytic core"/>
    <property type="match status" value="1"/>
</dbReference>
<dbReference type="PROSITE" id="PS51900">
    <property type="entry name" value="CB"/>
    <property type="match status" value="1"/>
</dbReference>
<evidence type="ECO:0000259" key="6">
    <source>
        <dbReference type="PROSITE" id="PS51898"/>
    </source>
</evidence>
<dbReference type="Pfam" id="PF13495">
    <property type="entry name" value="Phage_int_SAM_4"/>
    <property type="match status" value="1"/>
</dbReference>
<dbReference type="InterPro" id="IPR044068">
    <property type="entry name" value="CB"/>
</dbReference>
<gene>
    <name evidence="8" type="ORF">SAMN05660648_02045</name>
</gene>
<dbReference type="InterPro" id="IPR004107">
    <property type="entry name" value="Integrase_SAM-like_N"/>
</dbReference>
<dbReference type="PANTHER" id="PTHR30349">
    <property type="entry name" value="PHAGE INTEGRASE-RELATED"/>
    <property type="match status" value="1"/>
</dbReference>
<dbReference type="InterPro" id="IPR013762">
    <property type="entry name" value="Integrase-like_cat_sf"/>
</dbReference>
<evidence type="ECO:0000256" key="5">
    <source>
        <dbReference type="PROSITE-ProRule" id="PRU01248"/>
    </source>
</evidence>
<dbReference type="AlphaFoldDB" id="A0A1H3YM91"/>
<dbReference type="PANTHER" id="PTHR30349:SF41">
    <property type="entry name" value="INTEGRASE_RECOMBINASE PROTEIN MJ0367-RELATED"/>
    <property type="match status" value="1"/>
</dbReference>
<dbReference type="Proteomes" id="UP000183469">
    <property type="component" value="Unassembled WGS sequence"/>
</dbReference>
<evidence type="ECO:0000313" key="9">
    <source>
        <dbReference type="Proteomes" id="UP000183469"/>
    </source>
</evidence>
<organism evidence="8 9">
    <name type="scientific">Selenomonas ruminantium</name>
    <dbReference type="NCBI Taxonomy" id="971"/>
    <lineage>
        <taxon>Bacteria</taxon>
        <taxon>Bacillati</taxon>
        <taxon>Bacillota</taxon>
        <taxon>Negativicutes</taxon>
        <taxon>Selenomonadales</taxon>
        <taxon>Selenomonadaceae</taxon>
        <taxon>Selenomonas</taxon>
    </lineage>
</organism>
<feature type="domain" description="Tyr recombinase" evidence="6">
    <location>
        <begin position="139"/>
        <end position="332"/>
    </location>
</feature>
<dbReference type="GO" id="GO:0003677">
    <property type="term" value="F:DNA binding"/>
    <property type="evidence" value="ECO:0007669"/>
    <property type="project" value="UniProtKB-UniRule"/>
</dbReference>
<dbReference type="InterPro" id="IPR002104">
    <property type="entry name" value="Integrase_catalytic"/>
</dbReference>
<dbReference type="GO" id="GO:0006310">
    <property type="term" value="P:DNA recombination"/>
    <property type="evidence" value="ECO:0007669"/>
    <property type="project" value="UniProtKB-KW"/>
</dbReference>
<evidence type="ECO:0000259" key="7">
    <source>
        <dbReference type="PROSITE" id="PS51900"/>
    </source>
</evidence>
<dbReference type="RefSeq" id="WP_081350047.1">
    <property type="nucleotide sequence ID" value="NZ_FNQG01000008.1"/>
</dbReference>
<keyword evidence="3 5" id="KW-0238">DNA-binding</keyword>
<name>A0A1H3YM91_SELRU</name>
<keyword evidence="2" id="KW-0229">DNA integration</keyword>
<reference evidence="8 9" key="1">
    <citation type="submission" date="2016-10" db="EMBL/GenBank/DDBJ databases">
        <authorList>
            <person name="de Groot N.N."/>
        </authorList>
    </citation>
    <scope>NUCLEOTIDE SEQUENCE [LARGE SCALE GENOMIC DNA]</scope>
    <source>
        <strain evidence="8 9">DSM 2872</strain>
    </source>
</reference>
<dbReference type="EMBL" id="FNQG01000008">
    <property type="protein sequence ID" value="SEA12102.1"/>
    <property type="molecule type" value="Genomic_DNA"/>
</dbReference>
<dbReference type="InterPro" id="IPR050090">
    <property type="entry name" value="Tyrosine_recombinase_XerCD"/>
</dbReference>
<dbReference type="GO" id="GO:0015074">
    <property type="term" value="P:DNA integration"/>
    <property type="evidence" value="ECO:0007669"/>
    <property type="project" value="UniProtKB-KW"/>
</dbReference>
<evidence type="ECO:0000256" key="1">
    <source>
        <dbReference type="ARBA" id="ARBA00008857"/>
    </source>
</evidence>
<dbReference type="OrthoDB" id="283809at2"/>
<evidence type="ECO:0000256" key="4">
    <source>
        <dbReference type="ARBA" id="ARBA00023172"/>
    </source>
</evidence>
<dbReference type="SUPFAM" id="SSF56349">
    <property type="entry name" value="DNA breaking-rejoining enzymes"/>
    <property type="match status" value="1"/>
</dbReference>
<sequence>MADNKLTIPEDFKETNLTVKNNLDMTAITPDFFVAYYWQFLPRYIASGRPTQDTMRDYCIHINAFIKWCFANQWHPLDIQDYQMRVYMEYLFSQNYSENTIAIKLAAVRAFFHTACKMDLIKANPCDDIKSEKKISWDEQFRFYSSEQIQKMCDYVKHINEDNEFIRYRDTLMIYLMGVEGFRNVEVHRLCDEDINWEYRSINVRGKGHGGMVYPCDATFTVLERYLAARPRPTKDGTLTPTIISDHRHNYGRISRNGIRDIMNRILRGCDLKHPGYSCHILRHSCGTNLYSETKDIRLVQEQLRHSDPKMTARYAHVHERMTNRHTEKLAPKID</sequence>
<accession>A0A1H3YM91</accession>
<protein>
    <submittedName>
        <fullName evidence="8">Integrase/recombinase XerC</fullName>
    </submittedName>
</protein>
<dbReference type="InterPro" id="IPR010998">
    <property type="entry name" value="Integrase_recombinase_N"/>
</dbReference>
<comment type="similarity">
    <text evidence="1">Belongs to the 'phage' integrase family.</text>
</comment>
<dbReference type="InterPro" id="IPR011010">
    <property type="entry name" value="DNA_brk_join_enz"/>
</dbReference>
<keyword evidence="4" id="KW-0233">DNA recombination</keyword>
<dbReference type="Pfam" id="PF00589">
    <property type="entry name" value="Phage_integrase"/>
    <property type="match status" value="1"/>
</dbReference>
<evidence type="ECO:0000313" key="8">
    <source>
        <dbReference type="EMBL" id="SEA12102.1"/>
    </source>
</evidence>